<proteinExistence type="inferred from homology"/>
<evidence type="ECO:0000259" key="6">
    <source>
        <dbReference type="Pfam" id="PF00588"/>
    </source>
</evidence>
<comment type="function">
    <text evidence="5">Catalyzes the formation of 2'O-methylated cytidine (Cm32) or 2'O-methylated uridine (Um32) at position 32 in tRNA.</text>
</comment>
<dbReference type="NCBIfam" id="TIGR00050">
    <property type="entry name" value="rRNA_methyl_1"/>
    <property type="match status" value="1"/>
</dbReference>
<evidence type="ECO:0000256" key="4">
    <source>
        <dbReference type="ARBA" id="ARBA00022691"/>
    </source>
</evidence>
<comment type="similarity">
    <text evidence="1">Belongs to the class IV-like SAM-binding methyltransferase superfamily. RNA methyltransferase TrmH family.</text>
</comment>
<gene>
    <name evidence="5" type="primary">trmJ</name>
    <name evidence="7" type="ORF">ACFPFW_15355</name>
</gene>
<reference evidence="8" key="1">
    <citation type="journal article" date="2019" name="Int. J. Syst. Evol. Microbiol.">
        <title>The Global Catalogue of Microorganisms (GCM) 10K type strain sequencing project: providing services to taxonomists for standard genome sequencing and annotation.</title>
        <authorList>
            <consortium name="The Broad Institute Genomics Platform"/>
            <consortium name="The Broad Institute Genome Sequencing Center for Infectious Disease"/>
            <person name="Wu L."/>
            <person name="Ma J."/>
        </authorList>
    </citation>
    <scope>NUCLEOTIDE SEQUENCE [LARGE SCALE GENOMIC DNA]</scope>
    <source>
        <strain evidence="8">CGMCC 1.16444</strain>
    </source>
</reference>
<dbReference type="InterPro" id="IPR029026">
    <property type="entry name" value="tRNA_m1G_MTases_N"/>
</dbReference>
<dbReference type="SUPFAM" id="SSF75217">
    <property type="entry name" value="alpha/beta knot"/>
    <property type="match status" value="1"/>
</dbReference>
<dbReference type="Gene3D" id="1.10.8.590">
    <property type="match status" value="1"/>
</dbReference>
<evidence type="ECO:0000256" key="5">
    <source>
        <dbReference type="RuleBase" id="RU362024"/>
    </source>
</evidence>
<comment type="catalytic activity">
    <reaction evidence="5">
        <text>cytidine(32) in tRNA + S-adenosyl-L-methionine = 2'-O-methylcytidine(32) in tRNA + S-adenosyl-L-homocysteine + H(+)</text>
        <dbReference type="Rhea" id="RHEA:42932"/>
        <dbReference type="Rhea" id="RHEA-COMP:10288"/>
        <dbReference type="Rhea" id="RHEA-COMP:10289"/>
        <dbReference type="ChEBI" id="CHEBI:15378"/>
        <dbReference type="ChEBI" id="CHEBI:57856"/>
        <dbReference type="ChEBI" id="CHEBI:59789"/>
        <dbReference type="ChEBI" id="CHEBI:74495"/>
        <dbReference type="ChEBI" id="CHEBI:82748"/>
        <dbReference type="EC" id="2.1.1.200"/>
    </reaction>
</comment>
<keyword evidence="3" id="KW-0808">Transferase</keyword>
<keyword evidence="2 5" id="KW-0489">Methyltransferase</keyword>
<sequence>MSGAGTDSSKMNLGMAGPAIILVEPQMPENIGAAARAMTNFGLADLRLVRPQTKFPHPKARAMASGAVQVLDGAQVFETLEEAVADLGLLFATTARERGQAKPVDAPSEAIARVNALQAEGIKSGILFGRERTGLENDEVSLADRVLTFPVNPAFASLNLAQAVLLVGYEWFKAATGNALPFDMPQQSPPAQKQHLLSFFSHIEGALERAGFFYPVDRKSIMIRNLRNIFHRLGLSEQDIRTLHGVVAALEEGGRGPSRRERRRLQQIEEHIEGDEV</sequence>
<dbReference type="InterPro" id="IPR004384">
    <property type="entry name" value="RNA_MeTrfase_TrmJ/LasT"/>
</dbReference>
<dbReference type="EC" id="2.1.1.200" evidence="5"/>
<dbReference type="Proteomes" id="UP001595796">
    <property type="component" value="Unassembled WGS sequence"/>
</dbReference>
<dbReference type="PANTHER" id="PTHR42786">
    <property type="entry name" value="TRNA/RRNA METHYLTRANSFERASE"/>
    <property type="match status" value="1"/>
</dbReference>
<dbReference type="Pfam" id="PF00588">
    <property type="entry name" value="SpoU_methylase"/>
    <property type="match status" value="1"/>
</dbReference>
<dbReference type="PANTHER" id="PTHR42786:SF7">
    <property type="entry name" value="TRNA_RRNA METHYLTRANSFERASE SPOU TYPE DOMAIN-CONTAINING PROTEIN"/>
    <property type="match status" value="1"/>
</dbReference>
<comment type="caution">
    <text evidence="7">The sequence shown here is derived from an EMBL/GenBank/DDBJ whole genome shotgun (WGS) entry which is preliminary data.</text>
</comment>
<dbReference type="Gene3D" id="3.40.1280.10">
    <property type="match status" value="1"/>
</dbReference>
<comment type="catalytic activity">
    <reaction evidence="5">
        <text>uridine(32) in tRNA + S-adenosyl-L-methionine = 2'-O-methyluridine(32) in tRNA + S-adenosyl-L-homocysteine + H(+)</text>
        <dbReference type="Rhea" id="RHEA:42936"/>
        <dbReference type="Rhea" id="RHEA-COMP:10107"/>
        <dbReference type="Rhea" id="RHEA-COMP:10290"/>
        <dbReference type="ChEBI" id="CHEBI:15378"/>
        <dbReference type="ChEBI" id="CHEBI:57856"/>
        <dbReference type="ChEBI" id="CHEBI:59789"/>
        <dbReference type="ChEBI" id="CHEBI:65315"/>
        <dbReference type="ChEBI" id="CHEBI:74478"/>
        <dbReference type="EC" id="2.1.1.200"/>
    </reaction>
</comment>
<dbReference type="RefSeq" id="WP_114958016.1">
    <property type="nucleotide sequence ID" value="NZ_JBHSJF010000006.1"/>
</dbReference>
<dbReference type="InterPro" id="IPR001537">
    <property type="entry name" value="SpoU_MeTrfase"/>
</dbReference>
<dbReference type="GO" id="GO:0032259">
    <property type="term" value="P:methylation"/>
    <property type="evidence" value="ECO:0007669"/>
    <property type="project" value="UniProtKB-KW"/>
</dbReference>
<organism evidence="7 8">
    <name type="scientific">Flaviflagellibacter deserti</name>
    <dbReference type="NCBI Taxonomy" id="2267266"/>
    <lineage>
        <taxon>Bacteria</taxon>
        <taxon>Pseudomonadati</taxon>
        <taxon>Pseudomonadota</taxon>
        <taxon>Alphaproteobacteria</taxon>
        <taxon>Hyphomicrobiales</taxon>
        <taxon>Flaviflagellibacter</taxon>
    </lineage>
</organism>
<feature type="domain" description="tRNA/rRNA methyltransferase SpoU type" evidence="6">
    <location>
        <begin position="19"/>
        <end position="169"/>
    </location>
</feature>
<comment type="subcellular location">
    <subcellularLocation>
        <location evidence="5">Cytoplasm</location>
    </subcellularLocation>
</comment>
<accession>A0ABV9Z6A6</accession>
<dbReference type="EMBL" id="JBHSJF010000006">
    <property type="protein sequence ID" value="MFC5069393.1"/>
    <property type="molecule type" value="Genomic_DNA"/>
</dbReference>
<evidence type="ECO:0000256" key="1">
    <source>
        <dbReference type="ARBA" id="ARBA00007228"/>
    </source>
</evidence>
<dbReference type="PIRSF" id="PIRSF004808">
    <property type="entry name" value="LasT"/>
    <property type="match status" value="1"/>
</dbReference>
<evidence type="ECO:0000256" key="2">
    <source>
        <dbReference type="ARBA" id="ARBA00022603"/>
    </source>
</evidence>
<keyword evidence="5" id="KW-0963">Cytoplasm</keyword>
<evidence type="ECO:0000313" key="8">
    <source>
        <dbReference type="Proteomes" id="UP001595796"/>
    </source>
</evidence>
<comment type="subunit">
    <text evidence="5">Homodimer.</text>
</comment>
<protein>
    <recommendedName>
        <fullName evidence="5">tRNA (cytidine/uridine-2'-O-)-methyltransferase TrmJ</fullName>
        <ecNumber evidence="5">2.1.1.200</ecNumber>
    </recommendedName>
    <alternativeName>
        <fullName evidence="5">tRNA (cytidine(32)/uridine(32)-2'-O)-methyltransferase</fullName>
    </alternativeName>
    <alternativeName>
        <fullName evidence="5">tRNA Cm32/Um32 methyltransferase</fullName>
    </alternativeName>
</protein>
<dbReference type="GO" id="GO:0008168">
    <property type="term" value="F:methyltransferase activity"/>
    <property type="evidence" value="ECO:0007669"/>
    <property type="project" value="UniProtKB-KW"/>
</dbReference>
<keyword evidence="4 5" id="KW-0949">S-adenosyl-L-methionine</keyword>
<name>A0ABV9Z6A6_9HYPH</name>
<keyword evidence="5" id="KW-0819">tRNA processing</keyword>
<evidence type="ECO:0000313" key="7">
    <source>
        <dbReference type="EMBL" id="MFC5069393.1"/>
    </source>
</evidence>
<evidence type="ECO:0000256" key="3">
    <source>
        <dbReference type="ARBA" id="ARBA00022679"/>
    </source>
</evidence>
<keyword evidence="8" id="KW-1185">Reference proteome</keyword>
<dbReference type="CDD" id="cd18093">
    <property type="entry name" value="SpoU-like_TrmJ"/>
    <property type="match status" value="1"/>
</dbReference>
<dbReference type="InterPro" id="IPR029028">
    <property type="entry name" value="Alpha/beta_knot_MTases"/>
</dbReference>